<dbReference type="Proteomes" id="UP000299102">
    <property type="component" value="Unassembled WGS sequence"/>
</dbReference>
<evidence type="ECO:0000313" key="3">
    <source>
        <dbReference type="Proteomes" id="UP000299102"/>
    </source>
</evidence>
<name>A0A4C1T293_EUMVA</name>
<dbReference type="EMBL" id="BGZK01004208">
    <property type="protein sequence ID" value="GBP07578.1"/>
    <property type="molecule type" value="Genomic_DNA"/>
</dbReference>
<accession>A0A4C1T293</accession>
<organism evidence="2 3">
    <name type="scientific">Eumeta variegata</name>
    <name type="common">Bagworm moth</name>
    <name type="synonym">Eumeta japonica</name>
    <dbReference type="NCBI Taxonomy" id="151549"/>
    <lineage>
        <taxon>Eukaryota</taxon>
        <taxon>Metazoa</taxon>
        <taxon>Ecdysozoa</taxon>
        <taxon>Arthropoda</taxon>
        <taxon>Hexapoda</taxon>
        <taxon>Insecta</taxon>
        <taxon>Pterygota</taxon>
        <taxon>Neoptera</taxon>
        <taxon>Endopterygota</taxon>
        <taxon>Lepidoptera</taxon>
        <taxon>Glossata</taxon>
        <taxon>Ditrysia</taxon>
        <taxon>Tineoidea</taxon>
        <taxon>Psychidae</taxon>
        <taxon>Oiketicinae</taxon>
        <taxon>Eumeta</taxon>
    </lineage>
</organism>
<evidence type="ECO:0000256" key="1">
    <source>
        <dbReference type="SAM" id="MobiDB-lite"/>
    </source>
</evidence>
<sequence length="103" mass="11753">MLQPNRHLNHGWQSFSLGITLVTKPHCTRYCNPRIGLAFNPIARHRAFSSEDSVRHYQHRGSSLYTLIAERQAVATRQDKTCPRRTNKSSKKKKCSSICSLDG</sequence>
<keyword evidence="3" id="KW-1185">Reference proteome</keyword>
<dbReference type="AlphaFoldDB" id="A0A4C1T293"/>
<evidence type="ECO:0000313" key="2">
    <source>
        <dbReference type="EMBL" id="GBP07578.1"/>
    </source>
</evidence>
<reference evidence="2 3" key="1">
    <citation type="journal article" date="2019" name="Commun. Biol.">
        <title>The bagworm genome reveals a unique fibroin gene that provides high tensile strength.</title>
        <authorList>
            <person name="Kono N."/>
            <person name="Nakamura H."/>
            <person name="Ohtoshi R."/>
            <person name="Tomita M."/>
            <person name="Numata K."/>
            <person name="Arakawa K."/>
        </authorList>
    </citation>
    <scope>NUCLEOTIDE SEQUENCE [LARGE SCALE GENOMIC DNA]</scope>
</reference>
<gene>
    <name evidence="2" type="ORF">EVAR_72283_1</name>
</gene>
<feature type="compositionally biased region" description="Basic residues" evidence="1">
    <location>
        <begin position="83"/>
        <end position="95"/>
    </location>
</feature>
<protein>
    <submittedName>
        <fullName evidence="2">Uncharacterized protein</fullName>
    </submittedName>
</protein>
<comment type="caution">
    <text evidence="2">The sequence shown here is derived from an EMBL/GenBank/DDBJ whole genome shotgun (WGS) entry which is preliminary data.</text>
</comment>
<feature type="region of interest" description="Disordered" evidence="1">
    <location>
        <begin position="76"/>
        <end position="103"/>
    </location>
</feature>
<proteinExistence type="predicted"/>